<dbReference type="Proteomes" id="UP000238049">
    <property type="component" value="Unassembled WGS sequence"/>
</dbReference>
<protein>
    <recommendedName>
        <fullName evidence="3">DUF3348 domain-containing protein</fullName>
    </recommendedName>
</protein>
<organism evidence="1 2">
    <name type="scientific">Xanthomonas arboricola pv. guizotiae</name>
    <dbReference type="NCBI Taxonomy" id="487867"/>
    <lineage>
        <taxon>Bacteria</taxon>
        <taxon>Pseudomonadati</taxon>
        <taxon>Pseudomonadota</taxon>
        <taxon>Gammaproteobacteria</taxon>
        <taxon>Lysobacterales</taxon>
        <taxon>Lysobacteraceae</taxon>
        <taxon>Xanthomonas</taxon>
    </lineage>
</organism>
<reference evidence="1 2" key="1">
    <citation type="submission" date="2016-08" db="EMBL/GenBank/DDBJ databases">
        <title>Evolution of the type three secretion system and type three effector repertoires in Xanthomonas.</title>
        <authorList>
            <person name="Merda D."/>
            <person name="Briand M."/>
            <person name="Bosis E."/>
            <person name="Rousseau C."/>
            <person name="Portier P."/>
            <person name="Jacques M.-A."/>
            <person name="Fischer-Le Saux M."/>
        </authorList>
    </citation>
    <scope>NUCLEOTIDE SEQUENCE [LARGE SCALE GENOMIC DNA]</scope>
    <source>
        <strain evidence="1 2">CFBP 7409</strain>
    </source>
</reference>
<evidence type="ECO:0008006" key="3">
    <source>
        <dbReference type="Google" id="ProtNLM"/>
    </source>
</evidence>
<evidence type="ECO:0000313" key="2">
    <source>
        <dbReference type="Proteomes" id="UP000238049"/>
    </source>
</evidence>
<comment type="caution">
    <text evidence="1">The sequence shown here is derived from an EMBL/GenBank/DDBJ whole genome shotgun (WGS) entry which is preliminary data.</text>
</comment>
<sequence>MTGTMAKASPRAPLSGPAFIRLLARLTDAHVAQSNHALADRLSQWIDWTRAVAVSRALDGKLPEIDALPETRRLDTEACARVRTGLATSSVVELDGVLARARRDARSAAATDIDAAAAPPAPDYAPFRQHYLAMQRAMRTATGDLRGRLRDMLALESAPMARLAEVDAVMELTLSPREQTLLNHVPNLLGAHFERLRDAAQAHNPAPDGEAAPRAVSDGWLDVFRKDMQSVLLAELDVRFHPIEGLLAALRTR</sequence>
<dbReference type="EMBL" id="MDSL01000036">
    <property type="protein sequence ID" value="PPT96562.1"/>
    <property type="molecule type" value="Genomic_DNA"/>
</dbReference>
<accession>A0A2S6ZV88</accession>
<dbReference type="AlphaFoldDB" id="A0A2S6ZV88"/>
<name>A0A2S6ZV88_9XANT</name>
<dbReference type="InterPro" id="IPR021783">
    <property type="entry name" value="DUF3348"/>
</dbReference>
<gene>
    <name evidence="1" type="ORF">XarbCFBP7409_15650</name>
</gene>
<proteinExistence type="predicted"/>
<evidence type="ECO:0000313" key="1">
    <source>
        <dbReference type="EMBL" id="PPT96562.1"/>
    </source>
</evidence>
<dbReference type="Pfam" id="PF11828">
    <property type="entry name" value="DUF3348"/>
    <property type="match status" value="1"/>
</dbReference>